<evidence type="ECO:0000313" key="7">
    <source>
        <dbReference type="EMBL" id="QAV21445.1"/>
    </source>
</evidence>
<dbReference type="InterPro" id="IPR030374">
    <property type="entry name" value="PABS"/>
</dbReference>
<dbReference type="Pfam" id="PF01564">
    <property type="entry name" value="Spermine_synth"/>
    <property type="match status" value="1"/>
</dbReference>
<reference evidence="7 8" key="1">
    <citation type="submission" date="2018-01" db="EMBL/GenBank/DDBJ databases">
        <title>The whole genome sequencing and assembly of Paenibacillus chitinolyticus KCCM 41400 strain.</title>
        <authorList>
            <person name="Kim J.-Y."/>
            <person name="Park M.-K."/>
            <person name="Lee Y.-J."/>
            <person name="Yi H."/>
            <person name="Bahn Y.-S."/>
            <person name="Kim J.F."/>
            <person name="Lee D.-W."/>
        </authorList>
    </citation>
    <scope>NUCLEOTIDE SEQUENCE [LARGE SCALE GENOMIC DNA]</scope>
    <source>
        <strain evidence="7 8">KCCM 41400</strain>
    </source>
</reference>
<evidence type="ECO:0000256" key="3">
    <source>
        <dbReference type="ARBA" id="ARBA00023115"/>
    </source>
</evidence>
<keyword evidence="2 4" id="KW-0808">Transferase</keyword>
<dbReference type="RefSeq" id="WP_042234402.1">
    <property type="nucleotide sequence ID" value="NZ_CP026520.1"/>
</dbReference>
<dbReference type="KEGG" id="pchi:PC41400_28735"/>
<dbReference type="GO" id="GO:0006596">
    <property type="term" value="P:polyamine biosynthetic process"/>
    <property type="evidence" value="ECO:0007669"/>
    <property type="project" value="UniProtKB-UniRule"/>
</dbReference>
<dbReference type="Gene3D" id="3.40.50.150">
    <property type="entry name" value="Vaccinia Virus protein VP39"/>
    <property type="match status" value="1"/>
</dbReference>
<feature type="domain" description="PABS" evidence="5">
    <location>
        <begin position="1"/>
        <end position="228"/>
    </location>
</feature>
<dbReference type="PANTHER" id="PTHR43317:SF1">
    <property type="entry name" value="THERMOSPERMINE SYNTHASE ACAULIS5"/>
    <property type="match status" value="1"/>
</dbReference>
<dbReference type="AlphaFoldDB" id="A0A410X4C2"/>
<accession>A0A410X4C2</accession>
<protein>
    <submittedName>
        <fullName evidence="6 7">Spermidine synthase</fullName>
    </submittedName>
</protein>
<evidence type="ECO:0000259" key="5">
    <source>
        <dbReference type="PROSITE" id="PS51006"/>
    </source>
</evidence>
<dbReference type="GO" id="GO:0016740">
    <property type="term" value="F:transferase activity"/>
    <property type="evidence" value="ECO:0007669"/>
    <property type="project" value="UniProtKB-UniRule"/>
</dbReference>
<reference evidence="6 9" key="2">
    <citation type="submission" date="2022-05" db="EMBL/GenBank/DDBJ databases">
        <title>Genome Sequencing of Bee-Associated Microbes.</title>
        <authorList>
            <person name="Dunlap C."/>
        </authorList>
    </citation>
    <scope>NUCLEOTIDE SEQUENCE [LARGE SCALE GENOMIC DNA]</scope>
    <source>
        <strain evidence="6 9">NRRL B-23120</strain>
    </source>
</reference>
<evidence type="ECO:0000256" key="1">
    <source>
        <dbReference type="ARBA" id="ARBA00007867"/>
    </source>
</evidence>
<dbReference type="GeneID" id="95378782"/>
<dbReference type="PANTHER" id="PTHR43317">
    <property type="entry name" value="THERMOSPERMINE SYNTHASE ACAULIS5"/>
    <property type="match status" value="1"/>
</dbReference>
<evidence type="ECO:0000313" key="6">
    <source>
        <dbReference type="EMBL" id="MCY9598027.1"/>
    </source>
</evidence>
<dbReference type="EMBL" id="CP026520">
    <property type="protein sequence ID" value="QAV21445.1"/>
    <property type="molecule type" value="Genomic_DNA"/>
</dbReference>
<organism evidence="7 8">
    <name type="scientific">Paenibacillus chitinolyticus</name>
    <dbReference type="NCBI Taxonomy" id="79263"/>
    <lineage>
        <taxon>Bacteria</taxon>
        <taxon>Bacillati</taxon>
        <taxon>Bacillota</taxon>
        <taxon>Bacilli</taxon>
        <taxon>Bacillales</taxon>
        <taxon>Paenibacillaceae</taxon>
        <taxon>Paenibacillus</taxon>
    </lineage>
</organism>
<dbReference type="PROSITE" id="PS51006">
    <property type="entry name" value="PABS_2"/>
    <property type="match status" value="1"/>
</dbReference>
<comment type="similarity">
    <text evidence="1">Belongs to the spermidine/spermine synthase family.</text>
</comment>
<sequence>MQLLFEENGPGHVIRVYDTNELYGEKGRFRVLQFANDAIQGALDLNNPGRILFEYPRAIVHLMETNRPDFENVFMIGHGIGTLAGQYPQKRFTIAEYDPKVAELSRTYFGCDHENILLGDGRELLDQEPPEAYDYVILDAFTEKGTPRHLISRQFFELSRSKLNPDGAILMNLFGKSMHDNHISAIHTTLGEVFSYRKAFYLPSEGTRDTLNILLVGSSSPLTYQARHMAGFVEFEPERGYLITDRL</sequence>
<dbReference type="NCBIfam" id="NF037959">
    <property type="entry name" value="MFS_SpdSyn"/>
    <property type="match status" value="1"/>
</dbReference>
<keyword evidence="9" id="KW-1185">Reference proteome</keyword>
<dbReference type="OrthoDB" id="9761985at2"/>
<feature type="active site" description="Proton acceptor" evidence="4">
    <location>
        <position position="139"/>
    </location>
</feature>
<evidence type="ECO:0000256" key="2">
    <source>
        <dbReference type="ARBA" id="ARBA00022679"/>
    </source>
</evidence>
<evidence type="ECO:0000256" key="4">
    <source>
        <dbReference type="PROSITE-ProRule" id="PRU00354"/>
    </source>
</evidence>
<dbReference type="Proteomes" id="UP001527202">
    <property type="component" value="Unassembled WGS sequence"/>
</dbReference>
<evidence type="ECO:0000313" key="9">
    <source>
        <dbReference type="Proteomes" id="UP001527202"/>
    </source>
</evidence>
<evidence type="ECO:0000313" key="8">
    <source>
        <dbReference type="Proteomes" id="UP000288943"/>
    </source>
</evidence>
<dbReference type="EMBL" id="JAMDMJ010000027">
    <property type="protein sequence ID" value="MCY9598027.1"/>
    <property type="molecule type" value="Genomic_DNA"/>
</dbReference>
<proteinExistence type="inferred from homology"/>
<dbReference type="SUPFAM" id="SSF53335">
    <property type="entry name" value="S-adenosyl-L-methionine-dependent methyltransferases"/>
    <property type="match status" value="1"/>
</dbReference>
<dbReference type="Proteomes" id="UP000288943">
    <property type="component" value="Chromosome"/>
</dbReference>
<dbReference type="InterPro" id="IPR029063">
    <property type="entry name" value="SAM-dependent_MTases_sf"/>
</dbReference>
<name>A0A410X4C2_9BACL</name>
<keyword evidence="3 4" id="KW-0620">Polyamine biosynthesis</keyword>
<dbReference type="CDD" id="cd02440">
    <property type="entry name" value="AdoMet_MTases"/>
    <property type="match status" value="1"/>
</dbReference>
<gene>
    <name evidence="6" type="ORF">M5X16_19925</name>
    <name evidence="7" type="ORF">PC41400_28735</name>
</gene>